<evidence type="ECO:0000313" key="2">
    <source>
        <dbReference type="Proteomes" id="UP001234297"/>
    </source>
</evidence>
<proteinExistence type="predicted"/>
<keyword evidence="2" id="KW-1185">Reference proteome</keyword>
<evidence type="ECO:0000313" key="1">
    <source>
        <dbReference type="EMBL" id="KAJ8629556.1"/>
    </source>
</evidence>
<sequence>MTTALVSDVVEQLSAMINYDAGLLSGFEKEVRYLVCTFRAIQAVLEDADRKQVTDEVVRDWIRKSNEVAHGVEDIVDELRKDASKSQGDEDAFLNCMKVCSFLLFPSPCLKQVKLRHNAERRISELKEILNKLLIESRCFNFSLVDADEWLKTEQLQTSSPIHELEIFGRDGDKERIIKDLVRGTSKEEKPLSVISIVGTGGLGKTAVARLVYNDERIRAHFPKRIWVCVSDPFDIRRIGTSVLESMAGSSSHGMDMETLQYNLSVVVCNKRFLLVLDDVWNEDVLSWEKLKLLLLSGAAQESKILVTTRTIVPLQM</sequence>
<dbReference type="Proteomes" id="UP001234297">
    <property type="component" value="Chromosome 7"/>
</dbReference>
<accession>A0ACC2L8L6</accession>
<organism evidence="1 2">
    <name type="scientific">Persea americana</name>
    <name type="common">Avocado</name>
    <dbReference type="NCBI Taxonomy" id="3435"/>
    <lineage>
        <taxon>Eukaryota</taxon>
        <taxon>Viridiplantae</taxon>
        <taxon>Streptophyta</taxon>
        <taxon>Embryophyta</taxon>
        <taxon>Tracheophyta</taxon>
        <taxon>Spermatophyta</taxon>
        <taxon>Magnoliopsida</taxon>
        <taxon>Magnoliidae</taxon>
        <taxon>Laurales</taxon>
        <taxon>Lauraceae</taxon>
        <taxon>Persea</taxon>
    </lineage>
</organism>
<gene>
    <name evidence="1" type="ORF">MRB53_022879</name>
</gene>
<name>A0ACC2L8L6_PERAE</name>
<comment type="caution">
    <text evidence="1">The sequence shown here is derived from an EMBL/GenBank/DDBJ whole genome shotgun (WGS) entry which is preliminary data.</text>
</comment>
<dbReference type="EMBL" id="CM056815">
    <property type="protein sequence ID" value="KAJ8629556.1"/>
    <property type="molecule type" value="Genomic_DNA"/>
</dbReference>
<reference evidence="1 2" key="1">
    <citation type="journal article" date="2022" name="Hortic Res">
        <title>A haplotype resolved chromosomal level avocado genome allows analysis of novel avocado genes.</title>
        <authorList>
            <person name="Nath O."/>
            <person name="Fletcher S.J."/>
            <person name="Hayward A."/>
            <person name="Shaw L.M."/>
            <person name="Masouleh A.K."/>
            <person name="Furtado A."/>
            <person name="Henry R.J."/>
            <person name="Mitter N."/>
        </authorList>
    </citation>
    <scope>NUCLEOTIDE SEQUENCE [LARGE SCALE GENOMIC DNA]</scope>
    <source>
        <strain evidence="2">cv. Hass</strain>
    </source>
</reference>
<protein>
    <submittedName>
        <fullName evidence="1">Uncharacterized protein</fullName>
    </submittedName>
</protein>